<dbReference type="EnsemblMetazoa" id="G13027.1">
    <property type="protein sequence ID" value="G13027.1:cds"/>
    <property type="gene ID" value="G13027"/>
</dbReference>
<sequence length="222" mass="24090">MLFLSIWLFLGIFVDTSKGTITCYSCDGEPASACEKKFVTCPSGHMCFMESISSSRNETLFVAGCRTKKLCSWMTSPIGRRSIVHQCAECCDPTSSPNCNGRLCNFSGFCRVCYGVHQDASSCPLTQCADDEMCFTGNRHVGGGAFRRVYGCESSRMCLALAKAVAGLPGQPVGKRNVHGDTGLHTCDACCLTYDCNSRPCEQVVKDMPFMVNSTSVNMYTG</sequence>
<name>A0A8W8I8Z4_MAGGI</name>
<feature type="chain" id="PRO_5042430781" description="UPAR/Ly6 domain-containing protein" evidence="1">
    <location>
        <begin position="20"/>
        <end position="222"/>
    </location>
</feature>
<protein>
    <recommendedName>
        <fullName evidence="4">UPAR/Ly6 domain-containing protein</fullName>
    </recommendedName>
</protein>
<reference evidence="2" key="1">
    <citation type="submission" date="2022-08" db="UniProtKB">
        <authorList>
            <consortium name="EnsemblMetazoa"/>
        </authorList>
    </citation>
    <scope>IDENTIFICATION</scope>
    <source>
        <strain evidence="2">05x7-T-G4-1.051#20</strain>
    </source>
</reference>
<evidence type="ECO:0000313" key="2">
    <source>
        <dbReference type="EnsemblMetazoa" id="G13027.1:cds"/>
    </source>
</evidence>
<dbReference type="AlphaFoldDB" id="A0A8W8I8Z4"/>
<dbReference type="OMA" id="VAGCRTK"/>
<dbReference type="EnsemblMetazoa" id="G13027.2">
    <property type="protein sequence ID" value="G13027.2:cds"/>
    <property type="gene ID" value="G13027"/>
</dbReference>
<organism evidence="2 3">
    <name type="scientific">Magallana gigas</name>
    <name type="common">Pacific oyster</name>
    <name type="synonym">Crassostrea gigas</name>
    <dbReference type="NCBI Taxonomy" id="29159"/>
    <lineage>
        <taxon>Eukaryota</taxon>
        <taxon>Metazoa</taxon>
        <taxon>Spiralia</taxon>
        <taxon>Lophotrochozoa</taxon>
        <taxon>Mollusca</taxon>
        <taxon>Bivalvia</taxon>
        <taxon>Autobranchia</taxon>
        <taxon>Pteriomorphia</taxon>
        <taxon>Ostreida</taxon>
        <taxon>Ostreoidea</taxon>
        <taxon>Ostreidae</taxon>
        <taxon>Magallana</taxon>
    </lineage>
</organism>
<dbReference type="Proteomes" id="UP000005408">
    <property type="component" value="Unassembled WGS sequence"/>
</dbReference>
<feature type="signal peptide" evidence="1">
    <location>
        <begin position="1"/>
        <end position="19"/>
    </location>
</feature>
<evidence type="ECO:0000256" key="1">
    <source>
        <dbReference type="SAM" id="SignalP"/>
    </source>
</evidence>
<evidence type="ECO:0000313" key="3">
    <source>
        <dbReference type="Proteomes" id="UP000005408"/>
    </source>
</evidence>
<keyword evidence="1" id="KW-0732">Signal</keyword>
<proteinExistence type="predicted"/>
<accession>A0A8W8I8Z4</accession>
<evidence type="ECO:0008006" key="4">
    <source>
        <dbReference type="Google" id="ProtNLM"/>
    </source>
</evidence>
<keyword evidence="3" id="KW-1185">Reference proteome</keyword>
<dbReference type="OrthoDB" id="10343668at2759"/>